<proteinExistence type="predicted"/>
<dbReference type="NCBIfam" id="TIGR03816">
    <property type="entry name" value="tadE_like_DECH"/>
    <property type="match status" value="1"/>
</dbReference>
<feature type="transmembrane region" description="Helical" evidence="1">
    <location>
        <begin position="12"/>
        <end position="37"/>
    </location>
</feature>
<keyword evidence="1" id="KW-0472">Membrane</keyword>
<dbReference type="RefSeq" id="WP_189208777.1">
    <property type="nucleotide sequence ID" value="NZ_BMRB01000001.1"/>
</dbReference>
<dbReference type="InterPro" id="IPR021202">
    <property type="entry name" value="Rv3654c-like"/>
</dbReference>
<gene>
    <name evidence="3" type="ORF">GCM10010171_06660</name>
</gene>
<evidence type="ECO:0000313" key="4">
    <source>
        <dbReference type="Proteomes" id="UP000660680"/>
    </source>
</evidence>
<evidence type="ECO:0000313" key="3">
    <source>
        <dbReference type="EMBL" id="GGS17051.1"/>
    </source>
</evidence>
<reference evidence="3" key="1">
    <citation type="journal article" date="2014" name="Int. J. Syst. Evol. Microbiol.">
        <title>Complete genome sequence of Corynebacterium casei LMG S-19264T (=DSM 44701T), isolated from a smear-ripened cheese.</title>
        <authorList>
            <consortium name="US DOE Joint Genome Institute (JGI-PGF)"/>
            <person name="Walter F."/>
            <person name="Albersmeier A."/>
            <person name="Kalinowski J."/>
            <person name="Ruckert C."/>
        </authorList>
    </citation>
    <scope>NUCLEOTIDE SEQUENCE</scope>
    <source>
        <strain evidence="3">JCM 3276</strain>
    </source>
</reference>
<dbReference type="InterPro" id="IPR028087">
    <property type="entry name" value="Tad_N"/>
</dbReference>
<name>A0A918L7Z6_9PSEU</name>
<keyword evidence="4" id="KW-1185">Reference proteome</keyword>
<keyword evidence="1" id="KW-0812">Transmembrane</keyword>
<protein>
    <recommendedName>
        <fullName evidence="2">Putative Flp pilus-assembly TadG-like N-terminal domain-containing protein</fullName>
    </recommendedName>
</protein>
<reference evidence="3" key="2">
    <citation type="submission" date="2020-09" db="EMBL/GenBank/DDBJ databases">
        <authorList>
            <person name="Sun Q."/>
            <person name="Ohkuma M."/>
        </authorList>
    </citation>
    <scope>NUCLEOTIDE SEQUENCE</scope>
    <source>
        <strain evidence="3">JCM 3276</strain>
    </source>
</reference>
<keyword evidence="1" id="KW-1133">Transmembrane helix</keyword>
<dbReference type="AlphaFoldDB" id="A0A918L7Z6"/>
<feature type="domain" description="Putative Flp pilus-assembly TadG-like N-terminal" evidence="2">
    <location>
        <begin position="8"/>
        <end position="55"/>
    </location>
</feature>
<dbReference type="Proteomes" id="UP000660680">
    <property type="component" value="Unassembled WGS sequence"/>
</dbReference>
<comment type="caution">
    <text evidence="3">The sequence shown here is derived from an EMBL/GenBank/DDBJ whole genome shotgun (WGS) entry which is preliminary data.</text>
</comment>
<dbReference type="EMBL" id="BMRB01000001">
    <property type="protein sequence ID" value="GGS17051.1"/>
    <property type="molecule type" value="Genomic_DNA"/>
</dbReference>
<dbReference type="Pfam" id="PF13400">
    <property type="entry name" value="Tad"/>
    <property type="match status" value="1"/>
</dbReference>
<sequence>MPRHRDDGVATVWAAIVITALAALLAAVVGFGAAVAARHRAAAAADLAALAGAAQAWSGPEVACATATDVASRTGSEVRACELTGLEITIRVARPFAGFGWAEATARAGPVDAVAASRH</sequence>
<accession>A0A918L7Z6</accession>
<evidence type="ECO:0000256" key="1">
    <source>
        <dbReference type="SAM" id="Phobius"/>
    </source>
</evidence>
<organism evidence="3 4">
    <name type="scientific">Actinokineospora fastidiosa</name>
    <dbReference type="NCBI Taxonomy" id="1816"/>
    <lineage>
        <taxon>Bacteria</taxon>
        <taxon>Bacillati</taxon>
        <taxon>Actinomycetota</taxon>
        <taxon>Actinomycetes</taxon>
        <taxon>Pseudonocardiales</taxon>
        <taxon>Pseudonocardiaceae</taxon>
        <taxon>Actinokineospora</taxon>
    </lineage>
</organism>
<evidence type="ECO:0000259" key="2">
    <source>
        <dbReference type="Pfam" id="PF13400"/>
    </source>
</evidence>